<dbReference type="EMBL" id="JBIVPC010000007">
    <property type="protein sequence ID" value="MFJ6037436.1"/>
    <property type="molecule type" value="Genomic_DNA"/>
</dbReference>
<evidence type="ECO:0000313" key="2">
    <source>
        <dbReference type="EMBL" id="MFJ6037436.1"/>
    </source>
</evidence>
<comment type="caution">
    <text evidence="2">The sequence shown here is derived from an EMBL/GenBank/DDBJ whole genome shotgun (WGS) entry which is preliminary data.</text>
</comment>
<evidence type="ECO:0000313" key="3">
    <source>
        <dbReference type="Proteomes" id="UP001617907"/>
    </source>
</evidence>
<evidence type="ECO:0000259" key="1">
    <source>
        <dbReference type="Pfam" id="PF03364"/>
    </source>
</evidence>
<dbReference type="Gene3D" id="3.30.530.20">
    <property type="match status" value="1"/>
</dbReference>
<dbReference type="Pfam" id="PF03364">
    <property type="entry name" value="Polyketide_cyc"/>
    <property type="match status" value="1"/>
</dbReference>
<protein>
    <submittedName>
        <fullName evidence="2">SRPBCC family protein</fullName>
    </submittedName>
</protein>
<dbReference type="InterPro" id="IPR023393">
    <property type="entry name" value="START-like_dom_sf"/>
</dbReference>
<dbReference type="SUPFAM" id="SSF55961">
    <property type="entry name" value="Bet v1-like"/>
    <property type="match status" value="1"/>
</dbReference>
<dbReference type="Proteomes" id="UP001617907">
    <property type="component" value="Unassembled WGS sequence"/>
</dbReference>
<organism evidence="2 3">
    <name type="scientific">Streptomyces ardesiacus</name>
    <dbReference type="NCBI Taxonomy" id="285564"/>
    <lineage>
        <taxon>Bacteria</taxon>
        <taxon>Bacillati</taxon>
        <taxon>Actinomycetota</taxon>
        <taxon>Actinomycetes</taxon>
        <taxon>Kitasatosporales</taxon>
        <taxon>Streptomycetaceae</taxon>
        <taxon>Streptomyces</taxon>
    </lineage>
</organism>
<name>A0ABW8H9J8_9ACTN</name>
<dbReference type="InterPro" id="IPR005031">
    <property type="entry name" value="COQ10_START"/>
</dbReference>
<feature type="domain" description="Coenzyme Q-binding protein COQ10 START" evidence="1">
    <location>
        <begin position="14"/>
        <end position="127"/>
    </location>
</feature>
<dbReference type="RefSeq" id="WP_030399102.1">
    <property type="nucleotide sequence ID" value="NZ_BEWC01000006.1"/>
</dbReference>
<sequence length="152" mass="17551">MDWNHYRFRSLWPLPAPAPDVYRALERIEDYARWWPQVREVTRLDDTSGVLTVRSLLPYDLMTTLRDGHRDPAAGVLDVVMAGDLEGWARWTVTARGSGSLARYDQQVVVRKPLLRRLAVPGRPLFRANHRLMMRAGRRGLAAHLAERRRAV</sequence>
<accession>A0ABW8H9J8</accession>
<gene>
    <name evidence="2" type="ORF">ACIQFM_14395</name>
</gene>
<keyword evidence="3" id="KW-1185">Reference proteome</keyword>
<proteinExistence type="predicted"/>
<dbReference type="GeneID" id="95506288"/>
<reference evidence="2 3" key="1">
    <citation type="submission" date="2024-10" db="EMBL/GenBank/DDBJ databases">
        <title>The Natural Products Discovery Center: Release of the First 8490 Sequenced Strains for Exploring Actinobacteria Biosynthetic Diversity.</title>
        <authorList>
            <person name="Kalkreuter E."/>
            <person name="Kautsar S.A."/>
            <person name="Yang D."/>
            <person name="Bader C.D."/>
            <person name="Teijaro C.N."/>
            <person name="Fluegel L."/>
            <person name="Davis C.M."/>
            <person name="Simpson J.R."/>
            <person name="Lauterbach L."/>
            <person name="Steele A.D."/>
            <person name="Gui C."/>
            <person name="Meng S."/>
            <person name="Li G."/>
            <person name="Viehrig K."/>
            <person name="Ye F."/>
            <person name="Su P."/>
            <person name="Kiefer A.F."/>
            <person name="Nichols A."/>
            <person name="Cepeda A.J."/>
            <person name="Yan W."/>
            <person name="Fan B."/>
            <person name="Jiang Y."/>
            <person name="Adhikari A."/>
            <person name="Zheng C.-J."/>
            <person name="Schuster L."/>
            <person name="Cowan T.M."/>
            <person name="Smanski M.J."/>
            <person name="Chevrette M.G."/>
            <person name="De Carvalho L.P.S."/>
            <person name="Shen B."/>
        </authorList>
    </citation>
    <scope>NUCLEOTIDE SEQUENCE [LARGE SCALE GENOMIC DNA]</scope>
    <source>
        <strain evidence="2 3">NPDC093086</strain>
    </source>
</reference>